<reference evidence="4" key="1">
    <citation type="submission" date="2019-12" db="EMBL/GenBank/DDBJ databases">
        <authorList>
            <person name="Cremers G."/>
        </authorList>
    </citation>
    <scope>NUCLEOTIDE SEQUENCE</scope>
    <source>
        <strain evidence="4">Mbul2</strain>
        <plasmid evidence="4">1</plasmid>
    </source>
</reference>
<dbReference type="AlphaFoldDB" id="A0A679JWJ8"/>
<dbReference type="Pfam" id="PF05239">
    <property type="entry name" value="PRC"/>
    <property type="match status" value="1"/>
</dbReference>
<dbReference type="InterPro" id="IPR011033">
    <property type="entry name" value="PRC_barrel-like_sf"/>
</dbReference>
<organism evidence="4">
    <name type="scientific">Methylobacterium bullatum</name>
    <dbReference type="NCBI Taxonomy" id="570505"/>
    <lineage>
        <taxon>Bacteria</taxon>
        <taxon>Pseudomonadati</taxon>
        <taxon>Pseudomonadota</taxon>
        <taxon>Alphaproteobacteria</taxon>
        <taxon>Hyphomicrobiales</taxon>
        <taxon>Methylobacteriaceae</taxon>
        <taxon>Methylobacterium</taxon>
    </lineage>
</organism>
<feature type="signal peptide" evidence="2">
    <location>
        <begin position="1"/>
        <end position="21"/>
    </location>
</feature>
<feature type="region of interest" description="Disordered" evidence="1">
    <location>
        <begin position="111"/>
        <end position="184"/>
    </location>
</feature>
<dbReference type="PANTHER" id="PTHR36505:SF1">
    <property type="entry name" value="BLR1072 PROTEIN"/>
    <property type="match status" value="1"/>
</dbReference>
<dbReference type="SUPFAM" id="SSF50346">
    <property type="entry name" value="PRC-barrel domain"/>
    <property type="match status" value="1"/>
</dbReference>
<sequence>MPTLARTLALILAVSAAPALAQEGQAAEGRQAAKPAFLTQAPLGSVKVSRIIGLRVVGQDHVKVGAIEDVMVDGSGRAQAVVIDVGGFLGVGGKKVAVPFDQLVWNSHAKAGQAPDPSIVKPKDAPSEARAAEVTPETMPGAKSGNAVLNAETTGDTNQATGPAGAAVTTDATKDRATVQIGEPVEAEIRRTKAELEAAPVFTYPTQTAP</sequence>
<feature type="compositionally biased region" description="Polar residues" evidence="1">
    <location>
        <begin position="151"/>
        <end position="161"/>
    </location>
</feature>
<evidence type="ECO:0000313" key="4">
    <source>
        <dbReference type="EMBL" id="CAA2139005.1"/>
    </source>
</evidence>
<dbReference type="EMBL" id="LR743510">
    <property type="protein sequence ID" value="CAA2139005.1"/>
    <property type="molecule type" value="Genomic_DNA"/>
</dbReference>
<feature type="compositionally biased region" description="Basic and acidic residues" evidence="1">
    <location>
        <begin position="121"/>
        <end position="131"/>
    </location>
</feature>
<gene>
    <name evidence="4" type="ORF">MBLL_01413</name>
</gene>
<keyword evidence="2" id="KW-0732">Signal</keyword>
<evidence type="ECO:0000259" key="3">
    <source>
        <dbReference type="Pfam" id="PF05239"/>
    </source>
</evidence>
<dbReference type="PANTHER" id="PTHR36505">
    <property type="entry name" value="BLR1072 PROTEIN"/>
    <property type="match status" value="1"/>
</dbReference>
<keyword evidence="4" id="KW-0614">Plasmid</keyword>
<dbReference type="RefSeq" id="WP_056142354.1">
    <property type="nucleotide sequence ID" value="NZ_LR743510.1"/>
</dbReference>
<protein>
    <recommendedName>
        <fullName evidence="3">PRC-barrel domain-containing protein</fullName>
    </recommendedName>
</protein>
<geneLocation type="plasmid" evidence="4">
    <name>1</name>
</geneLocation>
<evidence type="ECO:0000256" key="1">
    <source>
        <dbReference type="SAM" id="MobiDB-lite"/>
    </source>
</evidence>
<feature type="chain" id="PRO_5025382867" description="PRC-barrel domain-containing protein" evidence="2">
    <location>
        <begin position="22"/>
        <end position="210"/>
    </location>
</feature>
<evidence type="ECO:0000256" key="2">
    <source>
        <dbReference type="SAM" id="SignalP"/>
    </source>
</evidence>
<feature type="domain" description="PRC-barrel" evidence="3">
    <location>
        <begin position="46"/>
        <end position="101"/>
    </location>
</feature>
<name>A0A679JWJ8_9HYPH</name>
<accession>A0A679JWJ8</accession>
<dbReference type="InterPro" id="IPR027275">
    <property type="entry name" value="PRC-brl_dom"/>
</dbReference>
<proteinExistence type="predicted"/>
<dbReference type="Gene3D" id="2.30.30.240">
    <property type="entry name" value="PRC-barrel domain"/>
    <property type="match status" value="1"/>
</dbReference>